<reference evidence="1" key="1">
    <citation type="submission" date="2021-02" db="EMBL/GenBank/DDBJ databases">
        <authorList>
            <consortium name="DOE Joint Genome Institute"/>
            <person name="Ahrendt S."/>
            <person name="Looney B.P."/>
            <person name="Miyauchi S."/>
            <person name="Morin E."/>
            <person name="Drula E."/>
            <person name="Courty P.E."/>
            <person name="Chicoki N."/>
            <person name="Fauchery L."/>
            <person name="Kohler A."/>
            <person name="Kuo A."/>
            <person name="Labutti K."/>
            <person name="Pangilinan J."/>
            <person name="Lipzen A."/>
            <person name="Riley R."/>
            <person name="Andreopoulos W."/>
            <person name="He G."/>
            <person name="Johnson J."/>
            <person name="Barry K.W."/>
            <person name="Grigoriev I.V."/>
            <person name="Nagy L."/>
            <person name="Hibbett D."/>
            <person name="Henrissat B."/>
            <person name="Matheny P.B."/>
            <person name="Labbe J."/>
            <person name="Martin F."/>
        </authorList>
    </citation>
    <scope>NUCLEOTIDE SEQUENCE</scope>
    <source>
        <strain evidence="1">FP105234-sp</strain>
    </source>
</reference>
<name>A0ACB8S8X4_9AGAM</name>
<gene>
    <name evidence="1" type="ORF">FA95DRAFT_1601459</name>
</gene>
<proteinExistence type="predicted"/>
<organism evidence="1 2">
    <name type="scientific">Auriscalpium vulgare</name>
    <dbReference type="NCBI Taxonomy" id="40419"/>
    <lineage>
        <taxon>Eukaryota</taxon>
        <taxon>Fungi</taxon>
        <taxon>Dikarya</taxon>
        <taxon>Basidiomycota</taxon>
        <taxon>Agaricomycotina</taxon>
        <taxon>Agaricomycetes</taxon>
        <taxon>Russulales</taxon>
        <taxon>Auriscalpiaceae</taxon>
        <taxon>Auriscalpium</taxon>
    </lineage>
</organism>
<protein>
    <submittedName>
        <fullName evidence="1">Uncharacterized protein</fullName>
    </submittedName>
</protein>
<evidence type="ECO:0000313" key="1">
    <source>
        <dbReference type="EMBL" id="KAI0052754.1"/>
    </source>
</evidence>
<sequence>MRWPRIGSRTRWRIKVSSDVALLAPEALRESADVLPPLQSAVGGLIYLLDLSRTMSSNIDETRRIADRVDQISALLEYAVPDATNISAPVKIAIDVFDHSLRHINEQLSDIRRKLAESFQLDKATAAFTMAVSVSLEQRLIQTEKKLNAVHIDMDTRFNALEFTVNDSVSTIQKGIVSFICPSEAII</sequence>
<reference evidence="1" key="2">
    <citation type="journal article" date="2022" name="New Phytol.">
        <title>Evolutionary transition to the ectomycorrhizal habit in the genomes of a hyperdiverse lineage of mushroom-forming fungi.</title>
        <authorList>
            <person name="Looney B."/>
            <person name="Miyauchi S."/>
            <person name="Morin E."/>
            <person name="Drula E."/>
            <person name="Courty P.E."/>
            <person name="Kohler A."/>
            <person name="Kuo A."/>
            <person name="LaButti K."/>
            <person name="Pangilinan J."/>
            <person name="Lipzen A."/>
            <person name="Riley R."/>
            <person name="Andreopoulos W."/>
            <person name="He G."/>
            <person name="Johnson J."/>
            <person name="Nolan M."/>
            <person name="Tritt A."/>
            <person name="Barry K.W."/>
            <person name="Grigoriev I.V."/>
            <person name="Nagy L.G."/>
            <person name="Hibbett D."/>
            <person name="Henrissat B."/>
            <person name="Matheny P.B."/>
            <person name="Labbe J."/>
            <person name="Martin F.M."/>
        </authorList>
    </citation>
    <scope>NUCLEOTIDE SEQUENCE</scope>
    <source>
        <strain evidence="1">FP105234-sp</strain>
    </source>
</reference>
<dbReference type="EMBL" id="MU275843">
    <property type="protein sequence ID" value="KAI0052754.1"/>
    <property type="molecule type" value="Genomic_DNA"/>
</dbReference>
<accession>A0ACB8S8X4</accession>
<dbReference type="Proteomes" id="UP000814033">
    <property type="component" value="Unassembled WGS sequence"/>
</dbReference>
<keyword evidence="2" id="KW-1185">Reference proteome</keyword>
<evidence type="ECO:0000313" key="2">
    <source>
        <dbReference type="Proteomes" id="UP000814033"/>
    </source>
</evidence>
<comment type="caution">
    <text evidence="1">The sequence shown here is derived from an EMBL/GenBank/DDBJ whole genome shotgun (WGS) entry which is preliminary data.</text>
</comment>